<dbReference type="InterPro" id="IPR023299">
    <property type="entry name" value="ATPase_P-typ_cyto_dom_N"/>
</dbReference>
<dbReference type="SFLD" id="SFLDG00002">
    <property type="entry name" value="C1.7:_P-type_atpase_like"/>
    <property type="match status" value="1"/>
</dbReference>
<dbReference type="InterPro" id="IPR006121">
    <property type="entry name" value="HMA_dom"/>
</dbReference>
<evidence type="ECO:0000256" key="6">
    <source>
        <dbReference type="ARBA" id="ARBA00022475"/>
    </source>
</evidence>
<dbReference type="Proteomes" id="UP000069912">
    <property type="component" value="Chromosome"/>
</dbReference>
<keyword evidence="10 22" id="KW-0547">Nucleotide-binding</keyword>
<dbReference type="GO" id="GO:0055070">
    <property type="term" value="P:copper ion homeostasis"/>
    <property type="evidence" value="ECO:0007669"/>
    <property type="project" value="TreeGrafter"/>
</dbReference>
<feature type="domain" description="HMA" evidence="23">
    <location>
        <begin position="72"/>
        <end position="138"/>
    </location>
</feature>
<keyword evidence="14" id="KW-1278">Translocase</keyword>
<dbReference type="GeneID" id="92903149"/>
<dbReference type="GO" id="GO:0140581">
    <property type="term" value="F:P-type monovalent copper transporter activity"/>
    <property type="evidence" value="ECO:0007669"/>
    <property type="project" value="UniProtKB-EC"/>
</dbReference>
<evidence type="ECO:0000256" key="16">
    <source>
        <dbReference type="ARBA" id="ARBA00023008"/>
    </source>
</evidence>
<dbReference type="FunFam" id="3.40.50.1000:FF:000031">
    <property type="entry name" value="Probable copper-transporting ATPase HMA5"/>
    <property type="match status" value="1"/>
</dbReference>
<keyword evidence="6 22" id="KW-1003">Cell membrane</keyword>
<dbReference type="NCBIfam" id="TIGR01511">
    <property type="entry name" value="ATPase-IB1_Cu"/>
    <property type="match status" value="1"/>
</dbReference>
<feature type="transmembrane region" description="Helical" evidence="22">
    <location>
        <begin position="235"/>
        <end position="254"/>
    </location>
</feature>
<evidence type="ECO:0000256" key="12">
    <source>
        <dbReference type="ARBA" id="ARBA00022840"/>
    </source>
</evidence>
<dbReference type="GO" id="GO:0016887">
    <property type="term" value="F:ATP hydrolysis activity"/>
    <property type="evidence" value="ECO:0007669"/>
    <property type="project" value="InterPro"/>
</dbReference>
<gene>
    <name evidence="24" type="ORF">AWM72_03570</name>
</gene>
<keyword evidence="17" id="KW-0406">Ion transport</keyword>
<dbReference type="InterPro" id="IPR044492">
    <property type="entry name" value="P_typ_ATPase_HD_dom"/>
</dbReference>
<sequence length="820" mass="87205">MTKTTYPITGMSCASCAQTIERAVSGMAGVDEANVNLATEQLTVTYDEERLKPQDIAAEVTDAGYHLELAEDKETFAITGMSCASCAQSIERAVSALDGVEAANVNLATEEMQVVYDSGQVSSQAIVQAVEETGYQAQTKSTVKRADKQEAKDTQIQGLWRRFIWSAVFALPLLYLAMGDMVGLPVPSFLDPMAHPLAFALTQLALVLPVLILNREFFTTGFKALFKGHPNMDSLVALGTSAAVLYSLFSTWQISQGDGSYAMRLYYESAGVILTLITLGRYFENVSKGKTSEAIQKLMDLAPETARLVRDGQVVEVSVDQLQPGDILQVRPGEKIPVDGEIIKGQSAVDESMITGESMPVDKQVGDSVVGASINSNGSFQMKASKVGKDTSLAQIVRLVEEAQGSKAPIARLADKVSGVFVPVVIVLAVVSALAWWLIGGESWNFAITILVSVLIIACPCALGLATPTAIMVGTGKGAENGVLFKSGDALETAQEVTTIVFDKTGTITEGKPVLTDLETYSELSPEDVLRLSASAEQGSEHPLAQAIIEGAQEADLTLEESDDFEALSGRGIRVRLDGQALYLGNAQLMAEQGVDTEAAAEQMDRLAAEGKTPMLLARNQELLGLVAVADTVKEDSQAAIQALHEMGLKVVMLTGDNRRTAEAIGRQVGIDQVISEVLPEDKTQQVAKLQGQDHKVAMVGDGINDAPALAQADVGIAIGSGTDVAIESADIVLMRSSLLDVPTSIELSRATIKNIKENLFWAFAYNVLGIPVAMGVLHIFGGPLLNPMIAGAAMSFSSISVLLNALRLKGFKPSSQEMK</sequence>
<dbReference type="SFLD" id="SFLDS00003">
    <property type="entry name" value="Haloacid_Dehalogenase"/>
    <property type="match status" value="1"/>
</dbReference>
<dbReference type="PRINTS" id="PR00119">
    <property type="entry name" value="CATATPASE"/>
</dbReference>
<dbReference type="PROSITE" id="PS01047">
    <property type="entry name" value="HMA_1"/>
    <property type="match status" value="2"/>
</dbReference>
<evidence type="ECO:0000256" key="22">
    <source>
        <dbReference type="RuleBase" id="RU362081"/>
    </source>
</evidence>
<dbReference type="SUPFAM" id="SSF55008">
    <property type="entry name" value="HMA, heavy metal-associated domain"/>
    <property type="match status" value="2"/>
</dbReference>
<dbReference type="InterPro" id="IPR023298">
    <property type="entry name" value="ATPase_P-typ_TM_dom_sf"/>
</dbReference>
<keyword evidence="9" id="KW-0677">Repeat</keyword>
<keyword evidence="8 22" id="KW-0479">Metal-binding</keyword>
<evidence type="ECO:0000256" key="10">
    <source>
        <dbReference type="ARBA" id="ARBA00022741"/>
    </source>
</evidence>
<dbReference type="NCBIfam" id="TIGR01525">
    <property type="entry name" value="ATPase-IB_hvy"/>
    <property type="match status" value="1"/>
</dbReference>
<organism evidence="24 25">
    <name type="scientific">Aerococcus sanguinicola</name>
    <dbReference type="NCBI Taxonomy" id="119206"/>
    <lineage>
        <taxon>Bacteria</taxon>
        <taxon>Bacillati</taxon>
        <taxon>Bacillota</taxon>
        <taxon>Bacilli</taxon>
        <taxon>Lactobacillales</taxon>
        <taxon>Aerococcaceae</taxon>
        <taxon>Aerococcus</taxon>
    </lineage>
</organism>
<evidence type="ECO:0000256" key="13">
    <source>
        <dbReference type="ARBA" id="ARBA00022842"/>
    </source>
</evidence>
<dbReference type="PANTHER" id="PTHR43520">
    <property type="entry name" value="ATP7, ISOFORM B"/>
    <property type="match status" value="1"/>
</dbReference>
<dbReference type="SUPFAM" id="SSF56784">
    <property type="entry name" value="HAD-like"/>
    <property type="match status" value="1"/>
</dbReference>
<dbReference type="InterPro" id="IPR036163">
    <property type="entry name" value="HMA_dom_sf"/>
</dbReference>
<evidence type="ECO:0000313" key="24">
    <source>
        <dbReference type="EMBL" id="AMB93898.1"/>
    </source>
</evidence>
<evidence type="ECO:0000256" key="3">
    <source>
        <dbReference type="ARBA" id="ARBA00012517"/>
    </source>
</evidence>
<dbReference type="CDD" id="cd02094">
    <property type="entry name" value="P-type_ATPase_Cu-like"/>
    <property type="match status" value="1"/>
</dbReference>
<keyword evidence="12 22" id="KW-0067">ATP-binding</keyword>
<dbReference type="Gene3D" id="3.40.50.1000">
    <property type="entry name" value="HAD superfamily/HAD-like"/>
    <property type="match status" value="1"/>
</dbReference>
<evidence type="ECO:0000256" key="17">
    <source>
        <dbReference type="ARBA" id="ARBA00023065"/>
    </source>
</evidence>
<dbReference type="GO" id="GO:0043682">
    <property type="term" value="F:P-type divalent copper transporter activity"/>
    <property type="evidence" value="ECO:0007669"/>
    <property type="project" value="TreeGrafter"/>
</dbReference>
<evidence type="ECO:0000256" key="8">
    <source>
        <dbReference type="ARBA" id="ARBA00022723"/>
    </source>
</evidence>
<evidence type="ECO:0000256" key="7">
    <source>
        <dbReference type="ARBA" id="ARBA00022692"/>
    </source>
</evidence>
<comment type="similarity">
    <text evidence="2 22">Belongs to the cation transport ATPase (P-type) (TC 3.A.3) family. Type IB subfamily.</text>
</comment>
<feature type="transmembrane region" description="Helical" evidence="22">
    <location>
        <begin position="760"/>
        <end position="782"/>
    </location>
</feature>
<comment type="subcellular location">
    <subcellularLocation>
        <location evidence="1">Cell membrane</location>
        <topology evidence="1">Multi-pass membrane protein</topology>
    </subcellularLocation>
</comment>
<dbReference type="GO" id="GO:0005524">
    <property type="term" value="F:ATP binding"/>
    <property type="evidence" value="ECO:0007669"/>
    <property type="project" value="UniProtKB-UniRule"/>
</dbReference>
<dbReference type="PRINTS" id="PR00942">
    <property type="entry name" value="CUATPASEI"/>
</dbReference>
<keyword evidence="11" id="KW-0187">Copper transport</keyword>
<feature type="transmembrane region" description="Helical" evidence="22">
    <location>
        <begin position="197"/>
        <end position="214"/>
    </location>
</feature>
<dbReference type="FunFam" id="3.30.70.100:FF:000005">
    <property type="entry name" value="Copper-exporting P-type ATPase A"/>
    <property type="match status" value="2"/>
</dbReference>
<dbReference type="Pfam" id="PF00403">
    <property type="entry name" value="HMA"/>
    <property type="match status" value="2"/>
</dbReference>
<evidence type="ECO:0000256" key="15">
    <source>
        <dbReference type="ARBA" id="ARBA00022989"/>
    </source>
</evidence>
<evidence type="ECO:0000256" key="19">
    <source>
        <dbReference type="ARBA" id="ARBA00029719"/>
    </source>
</evidence>
<dbReference type="SFLD" id="SFLDF00027">
    <property type="entry name" value="p-type_atpase"/>
    <property type="match status" value="1"/>
</dbReference>
<feature type="transmembrane region" description="Helical" evidence="22">
    <location>
        <begin position="788"/>
        <end position="807"/>
    </location>
</feature>
<evidence type="ECO:0000256" key="2">
    <source>
        <dbReference type="ARBA" id="ARBA00006024"/>
    </source>
</evidence>
<accession>A0A0X8FB19</accession>
<dbReference type="CDD" id="cd00371">
    <property type="entry name" value="HMA"/>
    <property type="match status" value="2"/>
</dbReference>
<dbReference type="InterPro" id="IPR006122">
    <property type="entry name" value="HMA_Cu_ion-bd"/>
</dbReference>
<feature type="transmembrane region" description="Helical" evidence="22">
    <location>
        <begin position="417"/>
        <end position="439"/>
    </location>
</feature>
<evidence type="ECO:0000313" key="25">
    <source>
        <dbReference type="Proteomes" id="UP000069912"/>
    </source>
</evidence>
<keyword evidence="5" id="KW-0813">Transport</keyword>
<dbReference type="InterPro" id="IPR017969">
    <property type="entry name" value="Heavy-metal-associated_CS"/>
</dbReference>
<dbReference type="InterPro" id="IPR059000">
    <property type="entry name" value="ATPase_P-type_domA"/>
</dbReference>
<feature type="transmembrane region" description="Helical" evidence="22">
    <location>
        <begin position="159"/>
        <end position="177"/>
    </location>
</feature>
<keyword evidence="15 22" id="KW-1133">Transmembrane helix</keyword>
<feature type="transmembrane region" description="Helical" evidence="22">
    <location>
        <begin position="445"/>
        <end position="467"/>
    </location>
</feature>
<keyword evidence="25" id="KW-1185">Reference proteome</keyword>
<keyword evidence="18 22" id="KW-0472">Membrane</keyword>
<evidence type="ECO:0000256" key="5">
    <source>
        <dbReference type="ARBA" id="ARBA00022448"/>
    </source>
</evidence>
<dbReference type="RefSeq" id="WP_067973259.1">
    <property type="nucleotide sequence ID" value="NZ_CAJHKM010000005.1"/>
</dbReference>
<reference evidence="24 25" key="1">
    <citation type="journal article" date="2016" name="Genome Announc.">
        <title>Complete Genome Sequences of Aerococcus christensenii CCUG 28831T, Aerococcus sanguinicola CCUG 43001T, Aerococcus urinae CCUG 36881T, Aerococcus urinaeequi CCUG 28094T, Aerococcus urinaehominis CCUG 42038 BT, and Aerococcus viridans CCUG 4311T.</title>
        <authorList>
            <person name="Carkaci D."/>
            <person name="Dargis R."/>
            <person name="Nielsen X.C."/>
            <person name="Skovgaard O."/>
            <person name="Fuursted K."/>
            <person name="Christensen J.J."/>
        </authorList>
    </citation>
    <scope>NUCLEOTIDE SEQUENCE [LARGE SCALE GENOMIC DNA]</scope>
    <source>
        <strain evidence="24 25">CCUG43001</strain>
    </source>
</reference>
<keyword evidence="16" id="KW-0186">Copper</keyword>
<name>A0A0X8FB19_9LACT</name>
<dbReference type="Pfam" id="PF00122">
    <property type="entry name" value="E1-E2_ATPase"/>
    <property type="match status" value="1"/>
</dbReference>
<evidence type="ECO:0000256" key="21">
    <source>
        <dbReference type="ARBA" id="ARBA00049289"/>
    </source>
</evidence>
<dbReference type="InterPro" id="IPR023214">
    <property type="entry name" value="HAD_sf"/>
</dbReference>
<dbReference type="FunFam" id="2.70.150.10:FF:000020">
    <property type="entry name" value="Copper-exporting P-type ATPase A"/>
    <property type="match status" value="1"/>
</dbReference>
<keyword evidence="13" id="KW-0460">Magnesium</keyword>
<dbReference type="Gene3D" id="2.70.150.10">
    <property type="entry name" value="Calcium-transporting ATPase, cytoplasmic transduction domain A"/>
    <property type="match status" value="1"/>
</dbReference>
<dbReference type="Pfam" id="PF00702">
    <property type="entry name" value="Hydrolase"/>
    <property type="match status" value="1"/>
</dbReference>
<evidence type="ECO:0000256" key="1">
    <source>
        <dbReference type="ARBA" id="ARBA00004651"/>
    </source>
</evidence>
<dbReference type="PROSITE" id="PS00154">
    <property type="entry name" value="ATPASE_E1_E2"/>
    <property type="match status" value="1"/>
</dbReference>
<evidence type="ECO:0000256" key="14">
    <source>
        <dbReference type="ARBA" id="ARBA00022967"/>
    </source>
</evidence>
<protein>
    <recommendedName>
        <fullName evidence="4">Copper-exporting P-type ATPase</fullName>
        <ecNumber evidence="3">7.2.2.8</ecNumber>
    </recommendedName>
    <alternativeName>
        <fullName evidence="19">Copper-exporting P-type ATPase A</fullName>
    </alternativeName>
    <alternativeName>
        <fullName evidence="20">Cu(+)-exporting ATPase</fullName>
    </alternativeName>
</protein>
<dbReference type="PROSITE" id="PS50846">
    <property type="entry name" value="HMA_2"/>
    <property type="match status" value="2"/>
</dbReference>
<evidence type="ECO:0000256" key="4">
    <source>
        <dbReference type="ARBA" id="ARBA00015102"/>
    </source>
</evidence>
<dbReference type="InterPro" id="IPR001757">
    <property type="entry name" value="P_typ_ATPase"/>
</dbReference>
<dbReference type="GO" id="GO:0005886">
    <property type="term" value="C:plasma membrane"/>
    <property type="evidence" value="ECO:0007669"/>
    <property type="project" value="UniProtKB-SubCell"/>
</dbReference>
<proteinExistence type="inferred from homology"/>
<dbReference type="NCBIfam" id="TIGR00003">
    <property type="entry name" value="copper ion binding protein"/>
    <property type="match status" value="2"/>
</dbReference>
<dbReference type="EC" id="7.2.2.8" evidence="3"/>
<dbReference type="AlphaFoldDB" id="A0A0X8FB19"/>
<reference evidence="25" key="2">
    <citation type="submission" date="2016-01" db="EMBL/GenBank/DDBJ databases">
        <title>Six Aerococcus type strain genome sequencing and assembly using PacBio and Illumina Hiseq.</title>
        <authorList>
            <person name="Carkaci D."/>
            <person name="Dargis R."/>
            <person name="Nielsen X.C."/>
            <person name="Skovgaard O."/>
            <person name="Fuursted K."/>
            <person name="Christensen J.J."/>
        </authorList>
    </citation>
    <scope>NUCLEOTIDE SEQUENCE [LARGE SCALE GENOMIC DNA]</scope>
    <source>
        <strain evidence="25">CCUG43001</strain>
    </source>
</reference>
<feature type="transmembrane region" description="Helical" evidence="22">
    <location>
        <begin position="266"/>
        <end position="283"/>
    </location>
</feature>
<dbReference type="PANTHER" id="PTHR43520:SF8">
    <property type="entry name" value="P-TYPE CU(+) TRANSPORTER"/>
    <property type="match status" value="1"/>
</dbReference>
<dbReference type="EMBL" id="CP014160">
    <property type="protein sequence ID" value="AMB93898.1"/>
    <property type="molecule type" value="Genomic_DNA"/>
</dbReference>
<dbReference type="GO" id="GO:0005507">
    <property type="term" value="F:copper ion binding"/>
    <property type="evidence" value="ECO:0007669"/>
    <property type="project" value="InterPro"/>
</dbReference>
<feature type="domain" description="HMA" evidence="23">
    <location>
        <begin position="2"/>
        <end position="68"/>
    </location>
</feature>
<dbReference type="InterPro" id="IPR018303">
    <property type="entry name" value="ATPase_P-typ_P_site"/>
</dbReference>
<evidence type="ECO:0000256" key="9">
    <source>
        <dbReference type="ARBA" id="ARBA00022737"/>
    </source>
</evidence>
<evidence type="ECO:0000256" key="18">
    <source>
        <dbReference type="ARBA" id="ARBA00023136"/>
    </source>
</evidence>
<evidence type="ECO:0000259" key="23">
    <source>
        <dbReference type="PROSITE" id="PS50846"/>
    </source>
</evidence>
<dbReference type="NCBIfam" id="TIGR01494">
    <property type="entry name" value="ATPase_P-type"/>
    <property type="match status" value="1"/>
</dbReference>
<dbReference type="InterPro" id="IPR036412">
    <property type="entry name" value="HAD-like_sf"/>
</dbReference>
<comment type="catalytic activity">
    <reaction evidence="21">
        <text>Cu(+)(in) + ATP + H2O = Cu(+)(out) + ADP + phosphate + H(+)</text>
        <dbReference type="Rhea" id="RHEA:25792"/>
        <dbReference type="ChEBI" id="CHEBI:15377"/>
        <dbReference type="ChEBI" id="CHEBI:15378"/>
        <dbReference type="ChEBI" id="CHEBI:30616"/>
        <dbReference type="ChEBI" id="CHEBI:43474"/>
        <dbReference type="ChEBI" id="CHEBI:49552"/>
        <dbReference type="ChEBI" id="CHEBI:456216"/>
        <dbReference type="EC" id="7.2.2.8"/>
    </reaction>
</comment>
<dbReference type="Gene3D" id="3.40.1110.10">
    <property type="entry name" value="Calcium-transporting ATPase, cytoplasmic domain N"/>
    <property type="match status" value="1"/>
</dbReference>
<keyword evidence="7 22" id="KW-0812">Transmembrane</keyword>
<dbReference type="PRINTS" id="PR00943">
    <property type="entry name" value="CUATPASE"/>
</dbReference>
<dbReference type="SUPFAM" id="SSF81665">
    <property type="entry name" value="Calcium ATPase, transmembrane domain M"/>
    <property type="match status" value="1"/>
</dbReference>
<dbReference type="InterPro" id="IPR027256">
    <property type="entry name" value="P-typ_ATPase_IB"/>
</dbReference>
<dbReference type="SUPFAM" id="SSF81653">
    <property type="entry name" value="Calcium ATPase, transduction domain A"/>
    <property type="match status" value="1"/>
</dbReference>
<dbReference type="KEGG" id="asan:AWM72_03570"/>
<dbReference type="InterPro" id="IPR008250">
    <property type="entry name" value="ATPase_P-typ_transduc_dom_A_sf"/>
</dbReference>
<dbReference type="Gene3D" id="3.30.70.100">
    <property type="match status" value="2"/>
</dbReference>
<evidence type="ECO:0000256" key="20">
    <source>
        <dbReference type="ARBA" id="ARBA00033239"/>
    </source>
</evidence>
<evidence type="ECO:0000256" key="11">
    <source>
        <dbReference type="ARBA" id="ARBA00022796"/>
    </source>
</evidence>